<evidence type="ECO:0000313" key="3">
    <source>
        <dbReference type="EMBL" id="GAA5145671.1"/>
    </source>
</evidence>
<evidence type="ECO:0000259" key="2">
    <source>
        <dbReference type="Pfam" id="PF20434"/>
    </source>
</evidence>
<comment type="caution">
    <text evidence="3">The sequence shown here is derived from an EMBL/GenBank/DDBJ whole genome shotgun (WGS) entry which is preliminary data.</text>
</comment>
<keyword evidence="4" id="KW-1185">Reference proteome</keyword>
<dbReference type="EMBL" id="BAABIA010000008">
    <property type="protein sequence ID" value="GAA5145671.1"/>
    <property type="molecule type" value="Genomic_DNA"/>
</dbReference>
<protein>
    <submittedName>
        <fullName evidence="3">Alpha/beta hydrolase</fullName>
    </submittedName>
</protein>
<dbReference type="PANTHER" id="PTHR48081:SF9">
    <property type="entry name" value="CARBOXYLESTERASE"/>
    <property type="match status" value="1"/>
</dbReference>
<evidence type="ECO:0000256" key="1">
    <source>
        <dbReference type="ARBA" id="ARBA00022801"/>
    </source>
</evidence>
<name>A0ABP9PFB9_9BACT</name>
<dbReference type="Pfam" id="PF20434">
    <property type="entry name" value="BD-FAE"/>
    <property type="match status" value="1"/>
</dbReference>
<dbReference type="GO" id="GO:0016787">
    <property type="term" value="F:hydrolase activity"/>
    <property type="evidence" value="ECO:0007669"/>
    <property type="project" value="UniProtKB-KW"/>
</dbReference>
<proteinExistence type="predicted"/>
<keyword evidence="1 3" id="KW-0378">Hydrolase</keyword>
<organism evidence="3 4">
    <name type="scientific">Prosthecobacter algae</name>
    <dbReference type="NCBI Taxonomy" id="1144682"/>
    <lineage>
        <taxon>Bacteria</taxon>
        <taxon>Pseudomonadati</taxon>
        <taxon>Verrucomicrobiota</taxon>
        <taxon>Verrucomicrobiia</taxon>
        <taxon>Verrucomicrobiales</taxon>
        <taxon>Verrucomicrobiaceae</taxon>
        <taxon>Prosthecobacter</taxon>
    </lineage>
</organism>
<dbReference type="InterPro" id="IPR050300">
    <property type="entry name" value="GDXG_lipolytic_enzyme"/>
</dbReference>
<accession>A0ABP9PFB9</accession>
<sequence>MTATLASAEKPAVKVIADLLYKDGEKLSQYETERCKLDLYLPAEKKDFPTLVWLHGGGITGGSKNGAHQADIARHFASAGIAVASINYRLSPKAEFPAYIQDTAAAFAWVKKHIATHGGDAGRVFLGGHSAGAYLALMAGLDDQYLAAQGLKLSDIAGLVPVAGQTLTHYTIRQERGLPKKRLIADLAAPIYHARKDAPPMLILYADEDMALRAEENELLAAALRDEGHPKIMVKKIKNRDHGSVAHNMAKPGDAGFQQVIKFIQSIDP</sequence>
<gene>
    <name evidence="3" type="ORF">GCM10023213_37570</name>
</gene>
<reference evidence="4" key="1">
    <citation type="journal article" date="2019" name="Int. J. Syst. Evol. Microbiol.">
        <title>The Global Catalogue of Microorganisms (GCM) 10K type strain sequencing project: providing services to taxonomists for standard genome sequencing and annotation.</title>
        <authorList>
            <consortium name="The Broad Institute Genomics Platform"/>
            <consortium name="The Broad Institute Genome Sequencing Center for Infectious Disease"/>
            <person name="Wu L."/>
            <person name="Ma J."/>
        </authorList>
    </citation>
    <scope>NUCLEOTIDE SEQUENCE [LARGE SCALE GENOMIC DNA]</scope>
    <source>
        <strain evidence="4">JCM 18053</strain>
    </source>
</reference>
<dbReference type="SUPFAM" id="SSF53474">
    <property type="entry name" value="alpha/beta-Hydrolases"/>
    <property type="match status" value="1"/>
</dbReference>
<evidence type="ECO:0000313" key="4">
    <source>
        <dbReference type="Proteomes" id="UP001499852"/>
    </source>
</evidence>
<dbReference type="Gene3D" id="3.40.50.1820">
    <property type="entry name" value="alpha/beta hydrolase"/>
    <property type="match status" value="1"/>
</dbReference>
<dbReference type="Proteomes" id="UP001499852">
    <property type="component" value="Unassembled WGS sequence"/>
</dbReference>
<feature type="domain" description="BD-FAE-like" evidence="2">
    <location>
        <begin position="37"/>
        <end position="144"/>
    </location>
</feature>
<dbReference type="InterPro" id="IPR049492">
    <property type="entry name" value="BD-FAE-like_dom"/>
</dbReference>
<dbReference type="PANTHER" id="PTHR48081">
    <property type="entry name" value="AB HYDROLASE SUPERFAMILY PROTEIN C4A8.06C"/>
    <property type="match status" value="1"/>
</dbReference>
<dbReference type="InterPro" id="IPR029058">
    <property type="entry name" value="AB_hydrolase_fold"/>
</dbReference>